<evidence type="ECO:0000259" key="3">
    <source>
        <dbReference type="Pfam" id="PF00685"/>
    </source>
</evidence>
<dbReference type="EnsemblMetazoa" id="G14563.2">
    <property type="protein sequence ID" value="G14563.2:cds"/>
    <property type="gene ID" value="G14563"/>
</dbReference>
<reference evidence="4" key="1">
    <citation type="submission" date="2022-08" db="UniProtKB">
        <authorList>
            <consortium name="EnsemblMetazoa"/>
        </authorList>
    </citation>
    <scope>IDENTIFICATION</scope>
    <source>
        <strain evidence="4">05x7-T-G4-1.051#20</strain>
    </source>
</reference>
<keyword evidence="2" id="KW-0808">Transferase</keyword>
<name>A0A8W8IM35_MAGGI</name>
<comment type="similarity">
    <text evidence="1">Belongs to the sulfotransferase 1 family.</text>
</comment>
<dbReference type="Gene3D" id="3.40.50.300">
    <property type="entry name" value="P-loop containing nucleotide triphosphate hydrolases"/>
    <property type="match status" value="1"/>
</dbReference>
<dbReference type="OrthoDB" id="6048410at2759"/>
<evidence type="ECO:0000256" key="1">
    <source>
        <dbReference type="ARBA" id="ARBA00005771"/>
    </source>
</evidence>
<dbReference type="AlphaFoldDB" id="A0A8W8IM35"/>
<dbReference type="Pfam" id="PF00685">
    <property type="entry name" value="Sulfotransfer_1"/>
    <property type="match status" value="1"/>
</dbReference>
<dbReference type="OMA" id="HKLPGEH"/>
<keyword evidence="5" id="KW-1185">Reference proteome</keyword>
<evidence type="ECO:0000256" key="2">
    <source>
        <dbReference type="ARBA" id="ARBA00022679"/>
    </source>
</evidence>
<protein>
    <recommendedName>
        <fullName evidence="3">Sulfotransferase domain-containing protein</fullName>
    </recommendedName>
</protein>
<sequence length="297" mass="34590">MERKFAHVLPGEHIYKGRLFFGYSPQEILDAVKNFNVREDDVFIVTYPKAGTTWLQEIVWLVVNEGNLQKATEMQVYFRSPFLEFKDLVLNEVGLDLAESMPSPRVIKTHLPLDLAPSGLFTSKCKKIVLFRNPKDQCVSYFHFYRSSSSFGNYQGDWPEFLEMFLDGHVDHGSWFDFTKGWWSKKDNPDVLILFYENMKKDLRSEIKKIAHFVGRSSVSDEIVDSIADHCSFESMRSNPMTNHHDVYSIDKEISPLLRKGIVGDWEDHFTTDQSERFDAEYAQKMAGTEIPFQYHI</sequence>
<dbReference type="PANTHER" id="PTHR11783">
    <property type="entry name" value="SULFOTRANSFERASE SULT"/>
    <property type="match status" value="1"/>
</dbReference>
<accession>A0A8W8IM35</accession>
<evidence type="ECO:0000313" key="4">
    <source>
        <dbReference type="EnsemblMetazoa" id="G14563.1:cds"/>
    </source>
</evidence>
<dbReference type="FunFam" id="3.40.50.300:FF:000433">
    <property type="entry name" value="Estrogen sulfotransferase"/>
    <property type="match status" value="1"/>
</dbReference>
<dbReference type="InterPro" id="IPR000863">
    <property type="entry name" value="Sulfotransferase_dom"/>
</dbReference>
<dbReference type="EnsemblMetazoa" id="G14563.1">
    <property type="protein sequence ID" value="G14563.1:cds"/>
    <property type="gene ID" value="G14563"/>
</dbReference>
<evidence type="ECO:0000313" key="5">
    <source>
        <dbReference type="Proteomes" id="UP000005408"/>
    </source>
</evidence>
<organism evidence="4 5">
    <name type="scientific">Magallana gigas</name>
    <name type="common">Pacific oyster</name>
    <name type="synonym">Crassostrea gigas</name>
    <dbReference type="NCBI Taxonomy" id="29159"/>
    <lineage>
        <taxon>Eukaryota</taxon>
        <taxon>Metazoa</taxon>
        <taxon>Spiralia</taxon>
        <taxon>Lophotrochozoa</taxon>
        <taxon>Mollusca</taxon>
        <taxon>Bivalvia</taxon>
        <taxon>Autobranchia</taxon>
        <taxon>Pteriomorphia</taxon>
        <taxon>Ostreida</taxon>
        <taxon>Ostreoidea</taxon>
        <taxon>Ostreidae</taxon>
        <taxon>Magallana</taxon>
    </lineage>
</organism>
<dbReference type="InterPro" id="IPR027417">
    <property type="entry name" value="P-loop_NTPase"/>
</dbReference>
<proteinExistence type="inferred from homology"/>
<dbReference type="SUPFAM" id="SSF52540">
    <property type="entry name" value="P-loop containing nucleoside triphosphate hydrolases"/>
    <property type="match status" value="1"/>
</dbReference>
<dbReference type="Proteomes" id="UP000005408">
    <property type="component" value="Unassembled WGS sequence"/>
</dbReference>
<feature type="domain" description="Sulfotransferase" evidence="3">
    <location>
        <begin position="40"/>
        <end position="289"/>
    </location>
</feature>
<dbReference type="GO" id="GO:0008146">
    <property type="term" value="F:sulfotransferase activity"/>
    <property type="evidence" value="ECO:0007669"/>
    <property type="project" value="InterPro"/>
</dbReference>